<proteinExistence type="predicted"/>
<dbReference type="EMBL" id="BOPO01000023">
    <property type="protein sequence ID" value="GIL26412.1"/>
    <property type="molecule type" value="Genomic_DNA"/>
</dbReference>
<gene>
    <name evidence="2" type="ORF">NUM_16660</name>
</gene>
<comment type="caution">
    <text evidence="2">The sequence shown here is derived from an EMBL/GenBank/DDBJ whole genome shotgun (WGS) entry which is preliminary data.</text>
</comment>
<dbReference type="SUPFAM" id="SSF52540">
    <property type="entry name" value="P-loop containing nucleoside triphosphate hydrolases"/>
    <property type="match status" value="1"/>
</dbReference>
<dbReference type="InterPro" id="IPR027417">
    <property type="entry name" value="P-loop_NTPase"/>
</dbReference>
<evidence type="ECO:0000313" key="3">
    <source>
        <dbReference type="Proteomes" id="UP000614996"/>
    </source>
</evidence>
<reference evidence="3" key="1">
    <citation type="journal article" date="2021" name="Int. J. Syst. Evol. Microbiol.">
        <title>Actinocatenispora comari sp. nov., an endophytic actinomycete isolated from aerial parts of Comarum salesowianum.</title>
        <authorList>
            <person name="Oyunbileg N."/>
            <person name="Iizaka Y."/>
            <person name="Hamada M."/>
            <person name="Davaapurev B.O."/>
            <person name="Fukumoto A."/>
            <person name="Tsetseg B."/>
            <person name="Kato F."/>
            <person name="Tamura T."/>
            <person name="Batkhuu J."/>
            <person name="Anzai Y."/>
        </authorList>
    </citation>
    <scope>NUCLEOTIDE SEQUENCE [LARGE SCALE GENOMIC DNA]</scope>
    <source>
        <strain evidence="3">NUM-2625</strain>
    </source>
</reference>
<evidence type="ECO:0008006" key="4">
    <source>
        <dbReference type="Google" id="ProtNLM"/>
    </source>
</evidence>
<sequence length="237" mass="25464">MTAAGAGDAGSGPGAGDAAPAGVGGAAGIAERLGHVYWIGGGSGGAKSTVARHLADRYGLRYYGTDDVMSDHAARSTPADSPRLAEFVAMDMDQRWLLRSPEVMLETFHWFQGEGFDHIVADLLAFPAGPGIVVEGFRLLPRLVAPLLADRAHAVWLLPTPQFRERALDHRGGRWTIAGRTSDPRRALDNLLTRDRMFTDRLAGELRELDLPWITVDGSATEPALTERVATHFGLTA</sequence>
<name>A0A8J4AB35_9ACTN</name>
<evidence type="ECO:0000256" key="1">
    <source>
        <dbReference type="SAM" id="MobiDB-lite"/>
    </source>
</evidence>
<organism evidence="2 3">
    <name type="scientific">Actinocatenispora comari</name>
    <dbReference type="NCBI Taxonomy" id="2807577"/>
    <lineage>
        <taxon>Bacteria</taxon>
        <taxon>Bacillati</taxon>
        <taxon>Actinomycetota</taxon>
        <taxon>Actinomycetes</taxon>
        <taxon>Micromonosporales</taxon>
        <taxon>Micromonosporaceae</taxon>
        <taxon>Actinocatenispora</taxon>
    </lineage>
</organism>
<dbReference type="Proteomes" id="UP000614996">
    <property type="component" value="Unassembled WGS sequence"/>
</dbReference>
<accession>A0A8J4AB35</accession>
<evidence type="ECO:0000313" key="2">
    <source>
        <dbReference type="EMBL" id="GIL26412.1"/>
    </source>
</evidence>
<dbReference type="AlphaFoldDB" id="A0A8J4AB35"/>
<protein>
    <recommendedName>
        <fullName evidence="4">Cytidylate kinase</fullName>
    </recommendedName>
</protein>
<dbReference type="RefSeq" id="WP_225918416.1">
    <property type="nucleotide sequence ID" value="NZ_BOPO01000023.1"/>
</dbReference>
<feature type="region of interest" description="Disordered" evidence="1">
    <location>
        <begin position="1"/>
        <end position="20"/>
    </location>
</feature>
<keyword evidence="3" id="KW-1185">Reference proteome</keyword>
<dbReference type="Gene3D" id="3.40.50.300">
    <property type="entry name" value="P-loop containing nucleotide triphosphate hydrolases"/>
    <property type="match status" value="1"/>
</dbReference>